<dbReference type="InterPro" id="IPR001680">
    <property type="entry name" value="WD40_rpt"/>
</dbReference>
<evidence type="ECO:0000313" key="2">
    <source>
        <dbReference type="Proteomes" id="UP000794436"/>
    </source>
</evidence>
<gene>
    <name evidence="1" type="ORF">Poli38472_005191</name>
</gene>
<dbReference type="AlphaFoldDB" id="A0A8K1CHH6"/>
<dbReference type="Gene3D" id="2.130.10.10">
    <property type="entry name" value="YVTN repeat-like/Quinoprotein amine dehydrogenase"/>
    <property type="match status" value="1"/>
</dbReference>
<comment type="caution">
    <text evidence="1">The sequence shown here is derived from an EMBL/GenBank/DDBJ whole genome shotgun (WGS) entry which is preliminary data.</text>
</comment>
<dbReference type="SUPFAM" id="SSF50978">
    <property type="entry name" value="WD40 repeat-like"/>
    <property type="match status" value="1"/>
</dbReference>
<dbReference type="InterPro" id="IPR036322">
    <property type="entry name" value="WD40_repeat_dom_sf"/>
</dbReference>
<reference evidence="1" key="1">
    <citation type="submission" date="2019-03" db="EMBL/GenBank/DDBJ databases">
        <title>Long read genome sequence of the mycoparasitic Pythium oligandrum ATCC 38472 isolated from sugarbeet rhizosphere.</title>
        <authorList>
            <person name="Gaulin E."/>
        </authorList>
    </citation>
    <scope>NUCLEOTIDE SEQUENCE</scope>
    <source>
        <strain evidence="1">ATCC 38472_TT</strain>
    </source>
</reference>
<name>A0A8K1CHH6_PYTOL</name>
<organism evidence="1 2">
    <name type="scientific">Pythium oligandrum</name>
    <name type="common">Mycoparasitic fungus</name>
    <dbReference type="NCBI Taxonomy" id="41045"/>
    <lineage>
        <taxon>Eukaryota</taxon>
        <taxon>Sar</taxon>
        <taxon>Stramenopiles</taxon>
        <taxon>Oomycota</taxon>
        <taxon>Peronosporomycetes</taxon>
        <taxon>Pythiales</taxon>
        <taxon>Pythiaceae</taxon>
        <taxon>Pythium</taxon>
    </lineage>
</organism>
<dbReference type="EMBL" id="SPLM01000073">
    <property type="protein sequence ID" value="TMW62573.1"/>
    <property type="molecule type" value="Genomic_DNA"/>
</dbReference>
<accession>A0A8K1CHH6</accession>
<keyword evidence="2" id="KW-1185">Reference proteome</keyword>
<dbReference type="Proteomes" id="UP000794436">
    <property type="component" value="Unassembled WGS sequence"/>
</dbReference>
<dbReference type="OrthoDB" id="155500at2759"/>
<proteinExistence type="predicted"/>
<sequence length="392" mass="42738">MEELLTHLDDDFVIHSTQLPRLSPFPTWNGVVASTTDGRVSLICESGDVVIFALRRSSASSPLSLSNASDQVHAQVLSIINSPRKNVMSMCQCWTKDGSHLVVARDHLVIIYRIQDAQVSVRATLELRVAAASVDVVSDEHGSLNMIIGTVTGVAIYAVRALYTEHVHMHTQVTPVLVRILHPEVPVSVVKASPDHQFVAIGSVDGRVMLLRTQDVLAGVSNAPVYAKVLASPRVTSITFSPTSSSMVISTRKGNVYIVSRSTDGGEWLLDPRYAPLTENPKLKAGSISTQTLTCWWNSTLDTSRASPVFIIAARSCATELEMYDTTSSKKMHSLEFKRDPQSSSPLAKAADDTHIVGITCITNDRSVAQLLCIDSDAHVTLISWPFLEQYC</sequence>
<evidence type="ECO:0000313" key="1">
    <source>
        <dbReference type="EMBL" id="TMW62573.1"/>
    </source>
</evidence>
<protein>
    <submittedName>
        <fullName evidence="1">Uncharacterized protein</fullName>
    </submittedName>
</protein>
<dbReference type="InterPro" id="IPR015943">
    <property type="entry name" value="WD40/YVTN_repeat-like_dom_sf"/>
</dbReference>
<dbReference type="Pfam" id="PF00400">
    <property type="entry name" value="WD40"/>
    <property type="match status" value="1"/>
</dbReference>